<dbReference type="Gene3D" id="1.20.58.340">
    <property type="entry name" value="Magnesium transport protein CorA, transmembrane region"/>
    <property type="match status" value="1"/>
</dbReference>
<evidence type="ECO:0000313" key="4">
    <source>
        <dbReference type="Proteomes" id="UP001212841"/>
    </source>
</evidence>
<keyword evidence="4" id="KW-1185">Reference proteome</keyword>
<comment type="subcellular location">
    <subcellularLocation>
        <location evidence="1">Cell membrane</location>
        <topology evidence="1">Multi-pass membrane protein</topology>
    </subcellularLocation>
</comment>
<dbReference type="PANTHER" id="PTHR46494">
    <property type="entry name" value="CORA FAMILY METAL ION TRANSPORTER (EUROFUNG)"/>
    <property type="match status" value="1"/>
</dbReference>
<evidence type="ECO:0000256" key="2">
    <source>
        <dbReference type="SAM" id="MobiDB-lite"/>
    </source>
</evidence>
<dbReference type="GO" id="GO:0000287">
    <property type="term" value="F:magnesium ion binding"/>
    <property type="evidence" value="ECO:0007669"/>
    <property type="project" value="TreeGrafter"/>
</dbReference>
<protein>
    <submittedName>
        <fullName evidence="3">Uncharacterized protein</fullName>
    </submittedName>
</protein>
<dbReference type="InterPro" id="IPR045861">
    <property type="entry name" value="CorA_cytoplasmic_dom"/>
</dbReference>
<dbReference type="Gene3D" id="3.30.460.20">
    <property type="entry name" value="CorA soluble domain-like"/>
    <property type="match status" value="1"/>
</dbReference>
<reference evidence="3" key="1">
    <citation type="submission" date="2020-05" db="EMBL/GenBank/DDBJ databases">
        <title>Phylogenomic resolution of chytrid fungi.</title>
        <authorList>
            <person name="Stajich J.E."/>
            <person name="Amses K."/>
            <person name="Simmons R."/>
            <person name="Seto K."/>
            <person name="Myers J."/>
            <person name="Bonds A."/>
            <person name="Quandt C.A."/>
            <person name="Barry K."/>
            <person name="Liu P."/>
            <person name="Grigoriev I."/>
            <person name="Longcore J.E."/>
            <person name="James T.Y."/>
        </authorList>
    </citation>
    <scope>NUCLEOTIDE SEQUENCE</scope>
    <source>
        <strain evidence="3">JEL0318</strain>
    </source>
</reference>
<name>A0AAD5SG07_9FUNG</name>
<evidence type="ECO:0000313" key="3">
    <source>
        <dbReference type="EMBL" id="KAJ3052418.1"/>
    </source>
</evidence>
<dbReference type="Proteomes" id="UP001212841">
    <property type="component" value="Unassembled WGS sequence"/>
</dbReference>
<proteinExistence type="predicted"/>
<gene>
    <name evidence="3" type="ORF">HK097_006291</name>
</gene>
<dbReference type="GO" id="GO:0050897">
    <property type="term" value="F:cobalt ion binding"/>
    <property type="evidence" value="ECO:0007669"/>
    <property type="project" value="TreeGrafter"/>
</dbReference>
<dbReference type="GO" id="GO:0015095">
    <property type="term" value="F:magnesium ion transmembrane transporter activity"/>
    <property type="evidence" value="ECO:0007669"/>
    <property type="project" value="TreeGrafter"/>
</dbReference>
<dbReference type="PANTHER" id="PTHR46494:SF1">
    <property type="entry name" value="CORA FAMILY METAL ION TRANSPORTER (EUROFUNG)"/>
    <property type="match status" value="1"/>
</dbReference>
<organism evidence="3 4">
    <name type="scientific">Rhizophlyctis rosea</name>
    <dbReference type="NCBI Taxonomy" id="64517"/>
    <lineage>
        <taxon>Eukaryota</taxon>
        <taxon>Fungi</taxon>
        <taxon>Fungi incertae sedis</taxon>
        <taxon>Chytridiomycota</taxon>
        <taxon>Chytridiomycota incertae sedis</taxon>
        <taxon>Chytridiomycetes</taxon>
        <taxon>Rhizophlyctidales</taxon>
        <taxon>Rhizophlyctidaceae</taxon>
        <taxon>Rhizophlyctis</taxon>
    </lineage>
</organism>
<dbReference type="AlphaFoldDB" id="A0AAD5SG07"/>
<dbReference type="EMBL" id="JADGJD010000296">
    <property type="protein sequence ID" value="KAJ3052418.1"/>
    <property type="molecule type" value="Genomic_DNA"/>
</dbReference>
<dbReference type="SUPFAM" id="SSF143865">
    <property type="entry name" value="CorA soluble domain-like"/>
    <property type="match status" value="1"/>
</dbReference>
<feature type="compositionally biased region" description="Polar residues" evidence="2">
    <location>
        <begin position="1"/>
        <end position="16"/>
    </location>
</feature>
<dbReference type="GO" id="GO:0005886">
    <property type="term" value="C:plasma membrane"/>
    <property type="evidence" value="ECO:0007669"/>
    <property type="project" value="UniProtKB-SubCell"/>
</dbReference>
<accession>A0AAD5SG07</accession>
<comment type="caution">
    <text evidence="3">The sequence shown here is derived from an EMBL/GenBank/DDBJ whole genome shotgun (WGS) entry which is preliminary data.</text>
</comment>
<sequence>MTENSTQSLMSETNATDRGPYGATTTNESITRSVIVDVEDANCLPRGRASRLRLKKSVQNLMNARKFTGHYQAKIVADPGVDVEVAHPQLEADFKADVLITAADYSSSRVEIKNLTNADFGAYLKRERPSWAAVRWINIQGMDYQTIKQVARRFALHPLAVEDVFHIPTRIKSDWYENHLYVSMHLVAINDVNAPQAQLFPRRPEISFTSGFKQMQIDRPNITMEQANFFLTRDGTIISIFQVEGQKVTEPIFSRLHVEGTKLRDSEDASFLLFTLIDAVSVLWKLVSQIRTEKAHGVTYLLQTVDHSFPVVTAYQNVLEELEERVFVEPKAEYTQELHLVAKEVSVLKRMLAPTQYLVQTLRENAKVIPKKDAKDAKLEMDLISDLTKTYLRDVSVSAHGIRKGLPYPGFLTGYSFLRTTLTRSWKIWAGTGMTPGT</sequence>
<evidence type="ECO:0000256" key="1">
    <source>
        <dbReference type="ARBA" id="ARBA00004651"/>
    </source>
</evidence>
<feature type="region of interest" description="Disordered" evidence="2">
    <location>
        <begin position="1"/>
        <end position="25"/>
    </location>
</feature>
<dbReference type="GO" id="GO:0015087">
    <property type="term" value="F:cobalt ion transmembrane transporter activity"/>
    <property type="evidence" value="ECO:0007669"/>
    <property type="project" value="TreeGrafter"/>
</dbReference>